<evidence type="ECO:0000256" key="4">
    <source>
        <dbReference type="ARBA" id="ARBA00023136"/>
    </source>
</evidence>
<dbReference type="Pfam" id="PF06779">
    <property type="entry name" value="MFS_4"/>
    <property type="match status" value="1"/>
</dbReference>
<dbReference type="SUPFAM" id="SSF103473">
    <property type="entry name" value="MFS general substrate transporter"/>
    <property type="match status" value="1"/>
</dbReference>
<gene>
    <name evidence="7" type="ORF">UFOPK3772_01660</name>
</gene>
<feature type="transmembrane region" description="Helical" evidence="5">
    <location>
        <begin position="344"/>
        <end position="362"/>
    </location>
</feature>
<dbReference type="InterPro" id="IPR005829">
    <property type="entry name" value="Sugar_transporter_CS"/>
</dbReference>
<keyword evidence="2 5" id="KW-0812">Transmembrane</keyword>
<dbReference type="AlphaFoldDB" id="A0A6J7KD39"/>
<dbReference type="InterPro" id="IPR010645">
    <property type="entry name" value="MFS_4"/>
</dbReference>
<accession>A0A6J7KD39</accession>
<proteinExistence type="predicted"/>
<feature type="transmembrane region" description="Helical" evidence="5">
    <location>
        <begin position="81"/>
        <end position="99"/>
    </location>
</feature>
<keyword evidence="3 5" id="KW-1133">Transmembrane helix</keyword>
<name>A0A6J7KD39_9ZZZZ</name>
<dbReference type="PROSITE" id="PS00216">
    <property type="entry name" value="SUGAR_TRANSPORT_1"/>
    <property type="match status" value="1"/>
</dbReference>
<feature type="transmembrane region" description="Helical" evidence="5">
    <location>
        <begin position="310"/>
        <end position="332"/>
    </location>
</feature>
<dbReference type="PROSITE" id="PS50850">
    <property type="entry name" value="MFS"/>
    <property type="match status" value="1"/>
</dbReference>
<evidence type="ECO:0000256" key="5">
    <source>
        <dbReference type="SAM" id="Phobius"/>
    </source>
</evidence>
<dbReference type="GO" id="GO:0022857">
    <property type="term" value="F:transmembrane transporter activity"/>
    <property type="evidence" value="ECO:0007669"/>
    <property type="project" value="InterPro"/>
</dbReference>
<keyword evidence="4 5" id="KW-0472">Membrane</keyword>
<feature type="transmembrane region" description="Helical" evidence="5">
    <location>
        <begin position="257"/>
        <end position="274"/>
    </location>
</feature>
<evidence type="ECO:0000256" key="1">
    <source>
        <dbReference type="ARBA" id="ARBA00004141"/>
    </source>
</evidence>
<evidence type="ECO:0000259" key="6">
    <source>
        <dbReference type="PROSITE" id="PS50850"/>
    </source>
</evidence>
<dbReference type="PANTHER" id="PTHR23537">
    <property type="match status" value="1"/>
</dbReference>
<sequence>MTNTEGSGRAWIGPVLIAMGASGLSQGFGRLTFAFVLPSMVPGLVGSFSAAGTLAAVNLAAYLVSVLAMISLSSRVEATRLLRLGLIFSVAGLVAAGVAPNYEMLVGSMILLGFGSGISWIACVPIVTAHAPMERRGVAFGVMHAGIGLSAVLIGLLAWFVQSLFGSDAWRPVWLIEAIIGIAILALVVGRLKPVGRQAPRVKAVSGSAEHTAHRFPRNLRWLFIGYGLFGVVHALYISFLISALRTDAGLSIGQSAQVYSVLGLLNVAGGVTLGRASDAVGRRAILVGSLVTMSACAFVIPSASDGVALISGATYGLLMSGFSTVVIAYIGDVLSQDQVAAKYSIITAAVGLGQMVGPPIGGALADATGTFRSTYMLASAVALVAAAAAAMLKSNTSSREGRGPNRPCGHRQR</sequence>
<evidence type="ECO:0000313" key="7">
    <source>
        <dbReference type="EMBL" id="CAB4952803.1"/>
    </source>
</evidence>
<dbReference type="GO" id="GO:0005886">
    <property type="term" value="C:plasma membrane"/>
    <property type="evidence" value="ECO:0007669"/>
    <property type="project" value="TreeGrafter"/>
</dbReference>
<feature type="transmembrane region" description="Helical" evidence="5">
    <location>
        <begin position="12"/>
        <end position="36"/>
    </location>
</feature>
<evidence type="ECO:0000256" key="2">
    <source>
        <dbReference type="ARBA" id="ARBA00022692"/>
    </source>
</evidence>
<feature type="transmembrane region" description="Helical" evidence="5">
    <location>
        <begin position="222"/>
        <end position="245"/>
    </location>
</feature>
<feature type="transmembrane region" description="Helical" evidence="5">
    <location>
        <begin position="286"/>
        <end position="304"/>
    </location>
</feature>
<feature type="transmembrane region" description="Helical" evidence="5">
    <location>
        <begin position="173"/>
        <end position="192"/>
    </location>
</feature>
<reference evidence="7" key="1">
    <citation type="submission" date="2020-05" db="EMBL/GenBank/DDBJ databases">
        <authorList>
            <person name="Chiriac C."/>
            <person name="Salcher M."/>
            <person name="Ghai R."/>
            <person name="Kavagutti S V."/>
        </authorList>
    </citation>
    <scope>NUCLEOTIDE SEQUENCE</scope>
</reference>
<dbReference type="InterPro" id="IPR020846">
    <property type="entry name" value="MFS_dom"/>
</dbReference>
<feature type="transmembrane region" description="Helical" evidence="5">
    <location>
        <begin position="105"/>
        <end position="127"/>
    </location>
</feature>
<feature type="domain" description="Major facilitator superfamily (MFS) profile" evidence="6">
    <location>
        <begin position="15"/>
        <end position="398"/>
    </location>
</feature>
<feature type="transmembrane region" description="Helical" evidence="5">
    <location>
        <begin position="374"/>
        <end position="393"/>
    </location>
</feature>
<dbReference type="EMBL" id="CAFBNE010000050">
    <property type="protein sequence ID" value="CAB4952803.1"/>
    <property type="molecule type" value="Genomic_DNA"/>
</dbReference>
<feature type="transmembrane region" description="Helical" evidence="5">
    <location>
        <begin position="139"/>
        <end position="161"/>
    </location>
</feature>
<protein>
    <submittedName>
        <fullName evidence="7">Unannotated protein</fullName>
    </submittedName>
</protein>
<dbReference type="Gene3D" id="1.20.1250.20">
    <property type="entry name" value="MFS general substrate transporter like domains"/>
    <property type="match status" value="2"/>
</dbReference>
<feature type="transmembrane region" description="Helical" evidence="5">
    <location>
        <begin position="48"/>
        <end position="69"/>
    </location>
</feature>
<organism evidence="7">
    <name type="scientific">freshwater metagenome</name>
    <dbReference type="NCBI Taxonomy" id="449393"/>
    <lineage>
        <taxon>unclassified sequences</taxon>
        <taxon>metagenomes</taxon>
        <taxon>ecological metagenomes</taxon>
    </lineage>
</organism>
<evidence type="ECO:0000256" key="3">
    <source>
        <dbReference type="ARBA" id="ARBA00022989"/>
    </source>
</evidence>
<dbReference type="PANTHER" id="PTHR23537:SF1">
    <property type="entry name" value="SUGAR TRANSPORTER"/>
    <property type="match status" value="1"/>
</dbReference>
<comment type="subcellular location">
    <subcellularLocation>
        <location evidence="1">Membrane</location>
        <topology evidence="1">Multi-pass membrane protein</topology>
    </subcellularLocation>
</comment>
<dbReference type="InterPro" id="IPR036259">
    <property type="entry name" value="MFS_trans_sf"/>
</dbReference>